<gene>
    <name evidence="4" type="ORF">HBE96_04060</name>
</gene>
<dbReference type="PANTHER" id="PTHR47893">
    <property type="entry name" value="REGULATORY PROTEIN PCHR"/>
    <property type="match status" value="1"/>
</dbReference>
<keyword evidence="5" id="KW-1185">Reference proteome</keyword>
<evidence type="ECO:0000313" key="5">
    <source>
        <dbReference type="Proteomes" id="UP000537131"/>
    </source>
</evidence>
<evidence type="ECO:0000313" key="4">
    <source>
        <dbReference type="EMBL" id="NMM61874.1"/>
    </source>
</evidence>
<protein>
    <submittedName>
        <fullName evidence="4">Helix-turn-helix transcriptional regulator</fullName>
    </submittedName>
</protein>
<dbReference type="SMART" id="SM00342">
    <property type="entry name" value="HTH_ARAC"/>
    <property type="match status" value="1"/>
</dbReference>
<comment type="caution">
    <text evidence="4">The sequence shown here is derived from an EMBL/GenBank/DDBJ whole genome shotgun (WGS) entry which is preliminary data.</text>
</comment>
<dbReference type="GO" id="GO:0043565">
    <property type="term" value="F:sequence-specific DNA binding"/>
    <property type="evidence" value="ECO:0007669"/>
    <property type="project" value="InterPro"/>
</dbReference>
<dbReference type="RefSeq" id="WP_169296479.1">
    <property type="nucleotide sequence ID" value="NZ_JABBNI010000008.1"/>
</dbReference>
<dbReference type="PANTHER" id="PTHR47893:SF1">
    <property type="entry name" value="REGULATORY PROTEIN PCHR"/>
    <property type="match status" value="1"/>
</dbReference>
<dbReference type="Proteomes" id="UP000537131">
    <property type="component" value="Unassembled WGS sequence"/>
</dbReference>
<dbReference type="AlphaFoldDB" id="A0A7Y0HLG2"/>
<feature type="domain" description="HTH araC/xylS-type" evidence="3">
    <location>
        <begin position="35"/>
        <end position="116"/>
    </location>
</feature>
<evidence type="ECO:0000259" key="3">
    <source>
        <dbReference type="PROSITE" id="PS01124"/>
    </source>
</evidence>
<keyword evidence="2" id="KW-0804">Transcription</keyword>
<keyword evidence="1" id="KW-0805">Transcription regulation</keyword>
<reference evidence="4 5" key="1">
    <citation type="submission" date="2020-04" db="EMBL/GenBank/DDBJ databases">
        <authorList>
            <person name="Doyle D.A."/>
        </authorList>
    </citation>
    <scope>NUCLEOTIDE SEQUENCE [LARGE SCALE GENOMIC DNA]</scope>
    <source>
        <strain evidence="4 5">P21</strain>
    </source>
</reference>
<sequence>MKVKVIELLLYLISDLDYEKNEAVYFSKSSIEKIKEARRIIIGNIDKHITIKEISQRVNMNSTDLERGFKNVYGDTIFSYSRSYRMKKAKELLSDAKLSKAFKDTFSITPVEYRKR</sequence>
<dbReference type="SUPFAM" id="SSF46689">
    <property type="entry name" value="Homeodomain-like"/>
    <property type="match status" value="1"/>
</dbReference>
<reference evidence="4 5" key="2">
    <citation type="submission" date="2020-06" db="EMBL/GenBank/DDBJ databases">
        <title>Complete Genome Sequence of Clostridium muelleri sp. nov. P21T, an Acid-Alcohol Producing Acetogen Isolated from Old Hay.</title>
        <authorList>
            <person name="Duncan K.E."/>
            <person name="Tanner R.S."/>
        </authorList>
    </citation>
    <scope>NUCLEOTIDE SEQUENCE [LARGE SCALE GENOMIC DNA]</scope>
    <source>
        <strain evidence="4 5">P21</strain>
    </source>
</reference>
<evidence type="ECO:0000256" key="2">
    <source>
        <dbReference type="ARBA" id="ARBA00023163"/>
    </source>
</evidence>
<dbReference type="Gene3D" id="1.10.10.60">
    <property type="entry name" value="Homeodomain-like"/>
    <property type="match status" value="1"/>
</dbReference>
<accession>A0A7Y0HLG2</accession>
<organism evidence="4 5">
    <name type="scientific">Clostridium muellerianum</name>
    <dbReference type="NCBI Taxonomy" id="2716538"/>
    <lineage>
        <taxon>Bacteria</taxon>
        <taxon>Bacillati</taxon>
        <taxon>Bacillota</taxon>
        <taxon>Clostridia</taxon>
        <taxon>Eubacteriales</taxon>
        <taxon>Clostridiaceae</taxon>
        <taxon>Clostridium</taxon>
    </lineage>
</organism>
<name>A0A7Y0HLG2_9CLOT</name>
<dbReference type="InterPro" id="IPR018060">
    <property type="entry name" value="HTH_AraC"/>
</dbReference>
<dbReference type="InterPro" id="IPR053142">
    <property type="entry name" value="PchR_regulatory_protein"/>
</dbReference>
<dbReference type="PROSITE" id="PS01124">
    <property type="entry name" value="HTH_ARAC_FAMILY_2"/>
    <property type="match status" value="1"/>
</dbReference>
<dbReference type="EMBL" id="JABBNI010000008">
    <property type="protein sequence ID" value="NMM61874.1"/>
    <property type="molecule type" value="Genomic_DNA"/>
</dbReference>
<dbReference type="InterPro" id="IPR009057">
    <property type="entry name" value="Homeodomain-like_sf"/>
</dbReference>
<proteinExistence type="predicted"/>
<evidence type="ECO:0000256" key="1">
    <source>
        <dbReference type="ARBA" id="ARBA00023015"/>
    </source>
</evidence>
<dbReference type="GO" id="GO:0003700">
    <property type="term" value="F:DNA-binding transcription factor activity"/>
    <property type="evidence" value="ECO:0007669"/>
    <property type="project" value="InterPro"/>
</dbReference>